<dbReference type="Proteomes" id="UP000580910">
    <property type="component" value="Unassembled WGS sequence"/>
</dbReference>
<gene>
    <name evidence="3" type="ORF">FB382_000774</name>
</gene>
<evidence type="ECO:0000313" key="3">
    <source>
        <dbReference type="EMBL" id="MBA8802483.1"/>
    </source>
</evidence>
<reference evidence="3 4" key="1">
    <citation type="submission" date="2020-07" db="EMBL/GenBank/DDBJ databases">
        <title>Sequencing the genomes of 1000 actinobacteria strains.</title>
        <authorList>
            <person name="Klenk H.-P."/>
        </authorList>
    </citation>
    <scope>NUCLEOTIDE SEQUENCE [LARGE SCALE GENOMIC DNA]</scope>
    <source>
        <strain evidence="3 4">DSM 21349</strain>
    </source>
</reference>
<keyword evidence="4" id="KW-1185">Reference proteome</keyword>
<proteinExistence type="predicted"/>
<evidence type="ECO:0000256" key="2">
    <source>
        <dbReference type="SAM" id="SignalP"/>
    </source>
</evidence>
<accession>A0A7W3P8I5</accession>
<dbReference type="EMBL" id="JACGXA010000001">
    <property type="protein sequence ID" value="MBA8802483.1"/>
    <property type="molecule type" value="Genomic_DNA"/>
</dbReference>
<feature type="signal peptide" evidence="2">
    <location>
        <begin position="1"/>
        <end position="26"/>
    </location>
</feature>
<dbReference type="RefSeq" id="WP_182536960.1">
    <property type="nucleotide sequence ID" value="NZ_JACGXA010000001.1"/>
</dbReference>
<dbReference type="AlphaFoldDB" id="A0A7W3P8I5"/>
<dbReference type="InterPro" id="IPR036278">
    <property type="entry name" value="Sialidase_sf"/>
</dbReference>
<keyword evidence="2" id="KW-0732">Signal</keyword>
<feature type="chain" id="PRO_5038907779" description="BNR repeat-like domain-containing protein" evidence="2">
    <location>
        <begin position="27"/>
        <end position="398"/>
    </location>
</feature>
<evidence type="ECO:0000313" key="4">
    <source>
        <dbReference type="Proteomes" id="UP000580910"/>
    </source>
</evidence>
<sequence>MSTRARAFRSLAVVATAVALAMSSPAAYSSRDRATPPPISRLGTAPSGYTMGDPQVLRTRDGVTLVAWDEYYQSPNHLRLARKVGANAWQRVPVPVGDLTSISPPYLIEDTVGDRVIMAANGQGETDGSLGTYVWTSANNGRTWSDPQMVWDSFGSGNLTPDGSGGFYAVSDLTGVSVVHVPSALTMQHWPDDDLVLSDRIASRGALDLATIGRHNTLLFGFADGHNQAWVHVTATPGNDRDVRVMRGLYADGALKLAADRTGGVAVAIREVHTPAGNVNRLFAVAFQIDGNALVLRTLRPISSLGEDVVNFGVTTLKTATGGSTGRFRIAWRNDADRLRTRQSSQPSDPVWGTTRTIVTFPARGYVYPATPALDGAWTSLHAYTKDLHEVEIAVPLG</sequence>
<dbReference type="SUPFAM" id="SSF50939">
    <property type="entry name" value="Sialidases"/>
    <property type="match status" value="1"/>
</dbReference>
<name>A0A7W3P8I5_9ACTN</name>
<dbReference type="Gene3D" id="2.120.10.10">
    <property type="match status" value="1"/>
</dbReference>
<organism evidence="3 4">
    <name type="scientific">Nocardioides ginsengisegetis</name>
    <dbReference type="NCBI Taxonomy" id="661491"/>
    <lineage>
        <taxon>Bacteria</taxon>
        <taxon>Bacillati</taxon>
        <taxon>Actinomycetota</taxon>
        <taxon>Actinomycetes</taxon>
        <taxon>Propionibacteriales</taxon>
        <taxon>Nocardioidaceae</taxon>
        <taxon>Nocardioides</taxon>
    </lineage>
</organism>
<protein>
    <recommendedName>
        <fullName evidence="5">BNR repeat-like domain-containing protein</fullName>
    </recommendedName>
</protein>
<feature type="region of interest" description="Disordered" evidence="1">
    <location>
        <begin position="27"/>
        <end position="54"/>
    </location>
</feature>
<evidence type="ECO:0008006" key="5">
    <source>
        <dbReference type="Google" id="ProtNLM"/>
    </source>
</evidence>
<comment type="caution">
    <text evidence="3">The sequence shown here is derived from an EMBL/GenBank/DDBJ whole genome shotgun (WGS) entry which is preliminary data.</text>
</comment>
<evidence type="ECO:0000256" key="1">
    <source>
        <dbReference type="SAM" id="MobiDB-lite"/>
    </source>
</evidence>